<dbReference type="InterPro" id="IPR047589">
    <property type="entry name" value="DUF11_rpt"/>
</dbReference>
<evidence type="ECO:0000256" key="3">
    <source>
        <dbReference type="SAM" id="SignalP"/>
    </source>
</evidence>
<reference evidence="6" key="1">
    <citation type="journal article" date="2019" name="Int. J. Syst. Evol. Microbiol.">
        <title>The Global Catalogue of Microorganisms (GCM) 10K type strain sequencing project: providing services to taxonomists for standard genome sequencing and annotation.</title>
        <authorList>
            <consortium name="The Broad Institute Genomics Platform"/>
            <consortium name="The Broad Institute Genome Sequencing Center for Infectious Disease"/>
            <person name="Wu L."/>
            <person name="Ma J."/>
        </authorList>
    </citation>
    <scope>NUCLEOTIDE SEQUENCE [LARGE SCALE GENOMIC DNA]</scope>
    <source>
        <strain evidence="6">KACC 14249</strain>
    </source>
</reference>
<feature type="compositionally biased region" description="Polar residues" evidence="1">
    <location>
        <begin position="527"/>
        <end position="548"/>
    </location>
</feature>
<feature type="compositionally biased region" description="Low complexity" evidence="1">
    <location>
        <begin position="2040"/>
        <end position="2049"/>
    </location>
</feature>
<feature type="domain" description="DUF11" evidence="4">
    <location>
        <begin position="1077"/>
        <end position="1199"/>
    </location>
</feature>
<proteinExistence type="predicted"/>
<dbReference type="EMBL" id="JBHSRD010000008">
    <property type="protein sequence ID" value="MFC6009052.1"/>
    <property type="molecule type" value="Genomic_DNA"/>
</dbReference>
<feature type="domain" description="DUF11" evidence="4">
    <location>
        <begin position="2577"/>
        <end position="2692"/>
    </location>
</feature>
<feature type="domain" description="DUF11" evidence="4">
    <location>
        <begin position="1536"/>
        <end position="1625"/>
    </location>
</feature>
<evidence type="ECO:0000256" key="2">
    <source>
        <dbReference type="SAM" id="Phobius"/>
    </source>
</evidence>
<dbReference type="Gene3D" id="2.60.40.10">
    <property type="entry name" value="Immunoglobulins"/>
    <property type="match status" value="2"/>
</dbReference>
<feature type="region of interest" description="Disordered" evidence="1">
    <location>
        <begin position="496"/>
        <end position="551"/>
    </location>
</feature>
<feature type="compositionally biased region" description="Low complexity" evidence="1">
    <location>
        <begin position="340"/>
        <end position="361"/>
    </location>
</feature>
<evidence type="ECO:0000259" key="4">
    <source>
        <dbReference type="Pfam" id="PF01345"/>
    </source>
</evidence>
<feature type="chain" id="PRO_5046518003" description="DUF11 domain-containing protein" evidence="3">
    <location>
        <begin position="30"/>
        <end position="2878"/>
    </location>
</feature>
<dbReference type="InterPro" id="IPR013783">
    <property type="entry name" value="Ig-like_fold"/>
</dbReference>
<feature type="region of interest" description="Disordered" evidence="1">
    <location>
        <begin position="334"/>
        <end position="361"/>
    </location>
</feature>
<feature type="transmembrane region" description="Helical" evidence="2">
    <location>
        <begin position="2841"/>
        <end position="2860"/>
    </location>
</feature>
<feature type="domain" description="DUF11" evidence="4">
    <location>
        <begin position="2453"/>
        <end position="2566"/>
    </location>
</feature>
<feature type="compositionally biased region" description="Low complexity" evidence="1">
    <location>
        <begin position="512"/>
        <end position="525"/>
    </location>
</feature>
<feature type="compositionally biased region" description="Low complexity" evidence="1">
    <location>
        <begin position="2802"/>
        <end position="2811"/>
    </location>
</feature>
<comment type="caution">
    <text evidence="5">The sequence shown here is derived from an EMBL/GenBank/DDBJ whole genome shotgun (WGS) entry which is preliminary data.</text>
</comment>
<keyword evidence="2" id="KW-1133">Transmembrane helix</keyword>
<gene>
    <name evidence="5" type="ORF">ACFQDO_18105</name>
</gene>
<feature type="region of interest" description="Disordered" evidence="1">
    <location>
        <begin position="2425"/>
        <end position="2447"/>
    </location>
</feature>
<dbReference type="PANTHER" id="PTHR34819:SF3">
    <property type="entry name" value="CELL SURFACE PROTEIN"/>
    <property type="match status" value="1"/>
</dbReference>
<feature type="domain" description="DUF11" evidence="4">
    <location>
        <begin position="2319"/>
        <end position="2443"/>
    </location>
</feature>
<keyword evidence="3" id="KW-0732">Signal</keyword>
<dbReference type="Pfam" id="PF01345">
    <property type="entry name" value="DUF11"/>
    <property type="match status" value="11"/>
</dbReference>
<organism evidence="5 6">
    <name type="scientific">Angustibacter luteus</name>
    <dbReference type="NCBI Taxonomy" id="658456"/>
    <lineage>
        <taxon>Bacteria</taxon>
        <taxon>Bacillati</taxon>
        <taxon>Actinomycetota</taxon>
        <taxon>Actinomycetes</taxon>
        <taxon>Kineosporiales</taxon>
        <taxon>Kineosporiaceae</taxon>
    </lineage>
</organism>
<accession>A0ABW1JJL1</accession>
<evidence type="ECO:0000256" key="1">
    <source>
        <dbReference type="SAM" id="MobiDB-lite"/>
    </source>
</evidence>
<feature type="region of interest" description="Disordered" evidence="1">
    <location>
        <begin position="2033"/>
        <end position="2104"/>
    </location>
</feature>
<feature type="region of interest" description="Disordered" evidence="1">
    <location>
        <begin position="2797"/>
        <end position="2833"/>
    </location>
</feature>
<keyword evidence="2" id="KW-0812">Transmembrane</keyword>
<feature type="domain" description="DUF11" evidence="4">
    <location>
        <begin position="1935"/>
        <end position="2052"/>
    </location>
</feature>
<sequence>MRAIWVRCVAVASLVAAVTFVAPPIAAVAAPGVSLGKTASGQVRAGEPITYTLTATNPTSNPDATVEYNLSYTDVLPAGVTYVPGSTSVNRIGEPQVISGPGAGQTTLVWANVADIVAGGSFTLTFQATPDPTLYPVGATVPNPGAKLYANTDPQEAPRFDASGTVVGGTFTESASSNSTVTTISALDLSKSEPSPEGELLRGVHDHPTVYTLTATQAQGGATNGAVLVDYLPASLEFLGCGGVDNSSAPEYAGAPSLTTTPTPAGCVNPSSVTTVQNPAGHPAGIYTRVQWNIGTIAAGATVTRTYAAGVPLHANVMWPATPPTGLGQVANLDNNTGPSSRETTSEASATNTATITGTYDGPVVDGGTNVVDVDADESVSIEDLRMHKSVSPGTFSAGSIATYTLVVDASEYVSAGFQITDTIPSGVCPLGGPGTNYGGIPDCAGSVATAPSIPYESVTPNPDGTFTVVFDPQSFPSKNGTLTITYQGFMLETYLDGPREGEPTTTGDEFTNTATVAGTTTPIASTGETGTQAVTDESSATQETSGPSIDKTMLARADTTGACPTDVGDYGHPADLPPGSTDFRLGDLVCFALEVAFPGTSETRNPTVADFLPPGFELVNGSVRVGDGSTAPSTFSTTPNSVIWELGAPPGNDRFVDQGAIFRAVLQARVTDATALPAGEVRQNQMKLSIEDANGASATFRRSIDVTIAAPPAIGLVKGVESVDVPASGPNAAGSNVDGSLVGGGSVATFRIDLTNNGAGATAAPAGAFDVWDVLPAGITCADVDNVRGSPAPADPLVVACTDPGDGAHPVFAGSDALSLLRVTTVLDPDGATVDEQVLDPGERLSLLYDVTIPTPAGVSHTYTNTAYLHSFQVPTDVGTAATYYPQDNIDPSIPDADQLAQPASDPSNVRTPGVTVAKTGTTSITETNNNAANQATVGETVSYTYAATVPAHTSIFSGVLSDPLPAAIVIVPPATLTYFPDATSPTTAPVPAGVTINPATGEVTFPATYENTTGTNQRFAVTLTVRVDSAALPAAQNNIVRTNTARFESLSEPGGSALPPITASYPVTLRQPAPAITKTNNLPLANGGDTVTFTITASNGSTNRTPLHDAFITDCIPSGLTFQAYGPSPGRTPVGGSGANGCAVGTTLLVWQLDDLAPGASVTRTYTASVPPNAVGGVKYTNTAVLTGSSLDDNKTDPLAADNPLERSYAVSASSSVTIAGADLVKTVTPERAPVGATVTYTVTVDLPPNTLFFDGALVDQRPAGIGNIQLQSFSCVILSTPQQACPQVFTPNPLTPVPQPDGSVLTANLIGDVPAVPNVRRFTITYTGLVTDVPANVAGRVATNTAHAAWNTVNGSTPTRADNAWTQSGGPGSASVTVLEPNVTTTKSVSDTTPEPTDVFTYTVTLTNANTATSSAAYRGYIRDVVPVGVVVDPATISNGGTIAGADPVNGGGTISWNDLGAGQPLAPGAFLGLTYDAKLAPSTILTGAGLTNTATNLAYDSVPTDPHRTYAGGSATATVTPDFPRLTTTKAAVDPAPAYLGDPFTWRVTVTNTGGATAFGVDVTDLLPVGWTYEDGTARVSVAGGPAVAEEPVTLGRVLTWQNEGTLQPGQAVVVTFQATPGSSVVSTPGVGSTVPQVNTASGAGEDATGATGNASGPYSAGSTTAQTRIDSADLTLTKTHVDPVVAGGRATWQVTVTNAGADTAVGPFSVTDTLPSGVTFSSATGTGWSCSRSGVTVTCTRTNANETLAPGASLPVITVVTDVAADTASGTTFTNAATATDRTYDPDLSNNTDTDTATVTTQADLAVAKAHAAPLLAGARATWTLDVTNLGPSVALAPVTVTDTLPAGTTFVSAAGSGWACTGAGTALTCTRAADLPVGPAPQITVRADVDPDVTGTLENTAHVESPTTDPVPGNNTDVDPGAVVTLANLAIDKSHNGPFTAGSSNTYLFTVHNAGPSDAAGPVTITDTLPDVLTYTGFTSVTGTWACSASGQDVTCTLAAGLANDADAAVRIDVDVAADAPPEAILNTAHVGSPTTDPIPANNTDDDNTDVDVTSDLAVTKSHTGPATAGEDFSWQVDVTNNGPSDNPGPVTASDTLPPRTSYVSATGTGWDCSAVGRIVTCTRDGVLAAGEDAAPITITAAVASDAGPTVLLNSVSVSGTAHDDDLSNNSDSDPTIVLNDANVSIAKTRLGPATVPAGSTVTYELDVANEGPSDADGIVVSDTAPAGLRPVSVTPPTGQGWDCLITGQLVRCTNDSAPVGASATITVDAVTDPSAPDGTTLTNTATIATSTSGDDPADNTDTATVTTAREADLRLTKTHEPAGVAAAGEPVTFRIAVRNAGPSIAVGTLTVVDTLPDGLTFVSAASPWSCTDATPGPSQVTCTYTPAEPIPPNGNAPPLLMTVQVDAAAPAGTYTNEATVSGEVDDPTPSNNTDTDDVPVQPVANVSVTKTHTGTAHIGDDTTFQIAAHNDGPSQAQDVVVTDLLPSGLTLVSASGTGWTCATPGNSVRCVLDDPLDPTATTEPIDVVTTVGPLAYPSVANTARVTTSTSGDDPDDNDAVDSLAVPAQVDLSIRKAHTGDFVVGEQATWRILVHNSGPTPDPGPIVVADTLPAGVTYVSGSGNGWRCAAVRQAVRCVNTGGLAIDQSRLVSIKVMVEPSAYPAVVNSATVRSPAEDLDPANNTDTDPADIIPVSHLTIAKDVIDQDGGRVTFGIVVTNHGPSATTTPVVVTDPMPAGATLVGFTGSGWQCTSQGQTATCTYAAPLASGASTPRLSIVADLDTTAQPVVNTATVTGGQPDPCPDCGDSDDASASNPPALLPDQAGSGLPRTGANVGLTVQAALVLLGCGFVMVAGTRRRRPAKAVSSRHRRP</sequence>
<feature type="signal peptide" evidence="3">
    <location>
        <begin position="1"/>
        <end position="29"/>
    </location>
</feature>
<dbReference type="Proteomes" id="UP001596189">
    <property type="component" value="Unassembled WGS sequence"/>
</dbReference>
<feature type="compositionally biased region" description="Polar residues" evidence="1">
    <location>
        <begin position="1655"/>
        <end position="1669"/>
    </location>
</feature>
<protein>
    <recommendedName>
        <fullName evidence="4">DUF11 domain-containing protein</fullName>
    </recommendedName>
</protein>
<keyword evidence="2" id="KW-0472">Membrane</keyword>
<dbReference type="NCBIfam" id="TIGR01451">
    <property type="entry name" value="B_ant_repeat"/>
    <property type="match status" value="10"/>
</dbReference>
<evidence type="ECO:0000313" key="6">
    <source>
        <dbReference type="Proteomes" id="UP001596189"/>
    </source>
</evidence>
<feature type="domain" description="DUF11" evidence="4">
    <location>
        <begin position="2062"/>
        <end position="2179"/>
    </location>
</feature>
<dbReference type="PANTHER" id="PTHR34819">
    <property type="entry name" value="LARGE CYSTEINE-RICH PERIPLASMIC PROTEIN OMCB"/>
    <property type="match status" value="1"/>
</dbReference>
<feature type="compositionally biased region" description="Low complexity" evidence="1">
    <location>
        <begin position="1629"/>
        <end position="1640"/>
    </location>
</feature>
<feature type="domain" description="DUF11" evidence="4">
    <location>
        <begin position="1809"/>
        <end position="1923"/>
    </location>
</feature>
<dbReference type="InterPro" id="IPR001434">
    <property type="entry name" value="OmcB-like_DUF11"/>
</dbReference>
<feature type="domain" description="DUF11" evidence="4">
    <location>
        <begin position="1678"/>
        <end position="1801"/>
    </location>
</feature>
<dbReference type="RefSeq" id="WP_345717580.1">
    <property type="nucleotide sequence ID" value="NZ_BAABFP010000007.1"/>
</dbReference>
<name>A0ABW1JJL1_9ACTN</name>
<feature type="region of interest" description="Disordered" evidence="1">
    <location>
        <begin position="1629"/>
        <end position="1669"/>
    </location>
</feature>
<feature type="domain" description="DUF11" evidence="4">
    <location>
        <begin position="2190"/>
        <end position="2312"/>
    </location>
</feature>
<dbReference type="InterPro" id="IPR051172">
    <property type="entry name" value="Chlamydia_OmcB"/>
</dbReference>
<dbReference type="Gene3D" id="2.60.40.740">
    <property type="match status" value="2"/>
</dbReference>
<feature type="domain" description="DUF11" evidence="4">
    <location>
        <begin position="2706"/>
        <end position="2810"/>
    </location>
</feature>
<keyword evidence="6" id="KW-1185">Reference proteome</keyword>
<evidence type="ECO:0000313" key="5">
    <source>
        <dbReference type="EMBL" id="MFC6009052.1"/>
    </source>
</evidence>